<keyword evidence="4" id="KW-0058">Aromatic hydrocarbons catabolism</keyword>
<evidence type="ECO:0000259" key="10">
    <source>
        <dbReference type="PROSITE" id="PS51296"/>
    </source>
</evidence>
<protein>
    <submittedName>
        <fullName evidence="11">3-phenylpropionate dioxygenase</fullName>
    </submittedName>
</protein>
<dbReference type="PANTHER" id="PTHR43756:SF1">
    <property type="entry name" value="3-PHENYLPROPIONATE_CINNAMIC ACID DIOXYGENASE SUBUNIT ALPHA"/>
    <property type="match status" value="1"/>
</dbReference>
<evidence type="ECO:0000313" key="11">
    <source>
        <dbReference type="EMBL" id="OPC77230.1"/>
    </source>
</evidence>
<proteinExistence type="inferred from homology"/>
<dbReference type="SUPFAM" id="SSF55961">
    <property type="entry name" value="Bet v1-like"/>
    <property type="match status" value="1"/>
</dbReference>
<dbReference type="GO" id="GO:0051213">
    <property type="term" value="F:dioxygenase activity"/>
    <property type="evidence" value="ECO:0007669"/>
    <property type="project" value="UniProtKB-KW"/>
</dbReference>
<evidence type="ECO:0000313" key="12">
    <source>
        <dbReference type="Proteomes" id="UP000190037"/>
    </source>
</evidence>
<keyword evidence="6" id="KW-0560">Oxidoreductase</keyword>
<dbReference type="SUPFAM" id="SSF50022">
    <property type="entry name" value="ISP domain"/>
    <property type="match status" value="1"/>
</dbReference>
<dbReference type="PROSITE" id="PS51296">
    <property type="entry name" value="RIESKE"/>
    <property type="match status" value="1"/>
</dbReference>
<dbReference type="RefSeq" id="WP_078981989.1">
    <property type="nucleotide sequence ID" value="NZ_MWQN01000004.1"/>
</dbReference>
<dbReference type="CDD" id="cd08881">
    <property type="entry name" value="RHO_alpha_C_NDO-like"/>
    <property type="match status" value="1"/>
</dbReference>
<keyword evidence="8" id="KW-0411">Iron-sulfur</keyword>
<dbReference type="GO" id="GO:0051537">
    <property type="term" value="F:2 iron, 2 sulfur cluster binding"/>
    <property type="evidence" value="ECO:0007669"/>
    <property type="project" value="UniProtKB-KW"/>
</dbReference>
<evidence type="ECO:0000256" key="3">
    <source>
        <dbReference type="ARBA" id="ARBA00022723"/>
    </source>
</evidence>
<dbReference type="InterPro" id="IPR015879">
    <property type="entry name" value="Ring_hydroxy_dOase_asu_C_dom"/>
</dbReference>
<keyword evidence="3" id="KW-0479">Metal-binding</keyword>
<comment type="similarity">
    <text evidence="1">Belongs to the bacterial ring-hydroxylating dioxygenase alpha subunit family.</text>
</comment>
<dbReference type="GO" id="GO:0016705">
    <property type="term" value="F:oxidoreductase activity, acting on paired donors, with incorporation or reduction of molecular oxygen"/>
    <property type="evidence" value="ECO:0007669"/>
    <property type="project" value="UniProtKB-ARBA"/>
</dbReference>
<name>A0A1T3NKJ3_9ACTN</name>
<dbReference type="PROSITE" id="PS50096">
    <property type="entry name" value="IQ"/>
    <property type="match status" value="1"/>
</dbReference>
<dbReference type="eggNOG" id="COG4638">
    <property type="taxonomic scope" value="Bacteria"/>
</dbReference>
<dbReference type="EMBL" id="MWQN01000004">
    <property type="protein sequence ID" value="OPC77230.1"/>
    <property type="molecule type" value="Genomic_DNA"/>
</dbReference>
<dbReference type="InterPro" id="IPR043266">
    <property type="entry name" value="RHO_NdoB-like_C"/>
</dbReference>
<dbReference type="GO" id="GO:0005506">
    <property type="term" value="F:iron ion binding"/>
    <property type="evidence" value="ECO:0007669"/>
    <property type="project" value="InterPro"/>
</dbReference>
<evidence type="ECO:0000256" key="1">
    <source>
        <dbReference type="ARBA" id="ARBA00008751"/>
    </source>
</evidence>
<dbReference type="PANTHER" id="PTHR43756">
    <property type="entry name" value="CHOLINE MONOOXYGENASE, CHLOROPLASTIC"/>
    <property type="match status" value="1"/>
</dbReference>
<dbReference type="Pfam" id="PF00848">
    <property type="entry name" value="Ring_hydroxyl_A"/>
    <property type="match status" value="1"/>
</dbReference>
<organism evidence="11 12">
    <name type="scientific">Embleya scabrispora</name>
    <dbReference type="NCBI Taxonomy" id="159449"/>
    <lineage>
        <taxon>Bacteria</taxon>
        <taxon>Bacillati</taxon>
        <taxon>Actinomycetota</taxon>
        <taxon>Actinomycetes</taxon>
        <taxon>Kitasatosporales</taxon>
        <taxon>Streptomycetaceae</taxon>
        <taxon>Embleya</taxon>
    </lineage>
</organism>
<evidence type="ECO:0000256" key="2">
    <source>
        <dbReference type="ARBA" id="ARBA00022714"/>
    </source>
</evidence>
<dbReference type="InterPro" id="IPR017941">
    <property type="entry name" value="Rieske_2Fe-2S"/>
</dbReference>
<keyword evidence="9" id="KW-0520">NAD</keyword>
<evidence type="ECO:0000256" key="6">
    <source>
        <dbReference type="ARBA" id="ARBA00023002"/>
    </source>
</evidence>
<dbReference type="Gene3D" id="3.90.380.10">
    <property type="entry name" value="Naphthalene 1,2-dioxygenase Alpha Subunit, Chain A, domain 1"/>
    <property type="match status" value="1"/>
</dbReference>
<evidence type="ECO:0000256" key="7">
    <source>
        <dbReference type="ARBA" id="ARBA00023004"/>
    </source>
</evidence>
<dbReference type="InterPro" id="IPR036922">
    <property type="entry name" value="Rieske_2Fe-2S_sf"/>
</dbReference>
<dbReference type="OrthoDB" id="5243643at2"/>
<keyword evidence="5 11" id="KW-0223">Dioxygenase</keyword>
<accession>A0A1T3NKJ3</accession>
<keyword evidence="7" id="KW-0408">Iron</keyword>
<dbReference type="AlphaFoldDB" id="A0A1T3NKJ3"/>
<evidence type="ECO:0000256" key="4">
    <source>
        <dbReference type="ARBA" id="ARBA00022797"/>
    </source>
</evidence>
<dbReference type="STRING" id="159449.B4N89_42580"/>
<gene>
    <name evidence="11" type="ORF">B4N89_42580</name>
</gene>
<dbReference type="Gene3D" id="2.102.10.10">
    <property type="entry name" value="Rieske [2Fe-2S] iron-sulphur domain"/>
    <property type="match status" value="1"/>
</dbReference>
<dbReference type="PRINTS" id="PR00090">
    <property type="entry name" value="RNGDIOXGNASE"/>
</dbReference>
<dbReference type="GO" id="GO:0004497">
    <property type="term" value="F:monooxygenase activity"/>
    <property type="evidence" value="ECO:0007669"/>
    <property type="project" value="UniProtKB-ARBA"/>
</dbReference>
<keyword evidence="12" id="KW-1185">Reference proteome</keyword>
<comment type="caution">
    <text evidence="11">The sequence shown here is derived from an EMBL/GenBank/DDBJ whole genome shotgun (WGS) entry which is preliminary data.</text>
</comment>
<sequence>MFDVSELVQPDQGLINPSIYTDPEIYQAELERVFARSWLFLAHDTQLPKPGSFVQTYMAEDPVLVVRQRDGSVKAFLNQCRHRGMRICRADEGVARAFTCTYHGWGYNLAGELVNVPMQDRAYHDDIDKAKWGPTRVPRLHNHKGFIFGTWDESAPSFEDYLGDMVWYFDALADRYDAGLTLVPGATKWVIDCNWKFAAEQFASDMYHVPSSHASALVALIEDPAILAEFQAQSAAAPGRQYAGNGHGSGFALRPDLVPTQAGPDFDAWVVANREQIYRRIGEQRALAVNGHNTVFPNFSWLTINNTMRVWHPRGPGQIEVWSWTYLPKDADERAKQAVRTSTIRTFSAAGVFETDDGENWTEIQQVLRGHQARKTTFNARMGLGHERHGTDGMPGGVTDDMYTEMAARGMYRRWADLMSGLSWPEITDRDEARQQGEQEAHRA</sequence>
<evidence type="ECO:0000256" key="5">
    <source>
        <dbReference type="ARBA" id="ARBA00022964"/>
    </source>
</evidence>
<feature type="domain" description="Rieske" evidence="10">
    <location>
        <begin position="38"/>
        <end position="121"/>
    </location>
</feature>
<evidence type="ECO:0000256" key="8">
    <source>
        <dbReference type="ARBA" id="ARBA00023014"/>
    </source>
</evidence>
<reference evidence="11 12" key="1">
    <citation type="submission" date="2017-03" db="EMBL/GenBank/DDBJ databases">
        <title>Draft genome sequence of Streptomyces scabrisporus NF3, endophyte isolated from Amphipterygium adstringens.</title>
        <authorList>
            <person name="Vazquez M."/>
            <person name="Ceapa C.D."/>
            <person name="Rodriguez Luna D."/>
            <person name="Sanchez Esquivel S."/>
        </authorList>
    </citation>
    <scope>NUCLEOTIDE SEQUENCE [LARGE SCALE GENOMIC DNA]</scope>
    <source>
        <strain evidence="11 12">NF3</strain>
    </source>
</reference>
<dbReference type="InterPro" id="IPR001663">
    <property type="entry name" value="Rng_hydr_dOase-A"/>
</dbReference>
<keyword evidence="2" id="KW-0001">2Fe-2S</keyword>
<dbReference type="Pfam" id="PF00355">
    <property type="entry name" value="Rieske"/>
    <property type="match status" value="1"/>
</dbReference>
<evidence type="ECO:0000256" key="9">
    <source>
        <dbReference type="ARBA" id="ARBA00023027"/>
    </source>
</evidence>
<dbReference type="Proteomes" id="UP000190037">
    <property type="component" value="Unassembled WGS sequence"/>
</dbReference>